<feature type="transmembrane region" description="Helical" evidence="1">
    <location>
        <begin position="111"/>
        <end position="130"/>
    </location>
</feature>
<protein>
    <submittedName>
        <fullName evidence="2">Uncharacterized protein</fullName>
    </submittedName>
</protein>
<proteinExistence type="predicted"/>
<dbReference type="Proteomes" id="UP000315440">
    <property type="component" value="Unassembled WGS sequence"/>
</dbReference>
<accession>A0A5C5ZSB3</accession>
<dbReference type="EMBL" id="SJPQ01000001">
    <property type="protein sequence ID" value="TWT89651.1"/>
    <property type="molecule type" value="Genomic_DNA"/>
</dbReference>
<sequence>MPTPPEPQASPPGAARFRFSTRGLLITMTAVALATVVVFVAPPWIAVTVIATAEQGVRAVLIAGVFCGDRRTKLFCVAALAPLLLGGEAFGDLRTMRWPIPLMPHSHQSRLAFGLLAQLVIAAFTGFLALRVGRLWDDGLTSNRPIK</sequence>
<organism evidence="2 3">
    <name type="scientific">Pseudobythopirellula maris</name>
    <dbReference type="NCBI Taxonomy" id="2527991"/>
    <lineage>
        <taxon>Bacteria</taxon>
        <taxon>Pseudomonadati</taxon>
        <taxon>Planctomycetota</taxon>
        <taxon>Planctomycetia</taxon>
        <taxon>Pirellulales</taxon>
        <taxon>Lacipirellulaceae</taxon>
        <taxon>Pseudobythopirellula</taxon>
    </lineage>
</organism>
<evidence type="ECO:0000256" key="1">
    <source>
        <dbReference type="SAM" id="Phobius"/>
    </source>
</evidence>
<keyword evidence="1" id="KW-0812">Transmembrane</keyword>
<dbReference type="RefSeq" id="WP_146395484.1">
    <property type="nucleotide sequence ID" value="NZ_SJPQ01000001.1"/>
</dbReference>
<keyword evidence="3" id="KW-1185">Reference proteome</keyword>
<evidence type="ECO:0000313" key="2">
    <source>
        <dbReference type="EMBL" id="TWT89651.1"/>
    </source>
</evidence>
<evidence type="ECO:0000313" key="3">
    <source>
        <dbReference type="Proteomes" id="UP000315440"/>
    </source>
</evidence>
<comment type="caution">
    <text evidence="2">The sequence shown here is derived from an EMBL/GenBank/DDBJ whole genome shotgun (WGS) entry which is preliminary data.</text>
</comment>
<feature type="transmembrane region" description="Helical" evidence="1">
    <location>
        <begin position="74"/>
        <end position="91"/>
    </location>
</feature>
<dbReference type="AlphaFoldDB" id="A0A5C5ZSB3"/>
<keyword evidence="1" id="KW-0472">Membrane</keyword>
<reference evidence="2 3" key="1">
    <citation type="submission" date="2019-02" db="EMBL/GenBank/DDBJ databases">
        <title>Deep-cultivation of Planctomycetes and their phenomic and genomic characterization uncovers novel biology.</title>
        <authorList>
            <person name="Wiegand S."/>
            <person name="Jogler M."/>
            <person name="Boedeker C."/>
            <person name="Pinto D."/>
            <person name="Vollmers J."/>
            <person name="Rivas-Marin E."/>
            <person name="Kohn T."/>
            <person name="Peeters S.H."/>
            <person name="Heuer A."/>
            <person name="Rast P."/>
            <person name="Oberbeckmann S."/>
            <person name="Bunk B."/>
            <person name="Jeske O."/>
            <person name="Meyerdierks A."/>
            <person name="Storesund J.E."/>
            <person name="Kallscheuer N."/>
            <person name="Luecker S."/>
            <person name="Lage O.M."/>
            <person name="Pohl T."/>
            <person name="Merkel B.J."/>
            <person name="Hornburger P."/>
            <person name="Mueller R.-W."/>
            <person name="Bruemmer F."/>
            <person name="Labrenz M."/>
            <person name="Spormann A.M."/>
            <person name="Op Den Camp H."/>
            <person name="Overmann J."/>
            <person name="Amann R."/>
            <person name="Jetten M.S.M."/>
            <person name="Mascher T."/>
            <person name="Medema M.H."/>
            <person name="Devos D.P."/>
            <person name="Kaster A.-K."/>
            <person name="Ovreas L."/>
            <person name="Rohde M."/>
            <person name="Galperin M.Y."/>
            <person name="Jogler C."/>
        </authorList>
    </citation>
    <scope>NUCLEOTIDE SEQUENCE [LARGE SCALE GENOMIC DNA]</scope>
    <source>
        <strain evidence="2 3">Mal64</strain>
    </source>
</reference>
<name>A0A5C5ZSB3_9BACT</name>
<keyword evidence="1" id="KW-1133">Transmembrane helix</keyword>
<gene>
    <name evidence="2" type="ORF">Mal64_00300</name>
</gene>